<dbReference type="InterPro" id="IPR055170">
    <property type="entry name" value="GFO_IDH_MocA-like_dom"/>
</dbReference>
<dbReference type="PANTHER" id="PTHR42840">
    <property type="entry name" value="NAD(P)-BINDING ROSSMANN-FOLD SUPERFAMILY PROTEIN-RELATED"/>
    <property type="match status" value="1"/>
</dbReference>
<sequence length="349" mass="38279">MTDTTPPLRVALLGAGLFATNSHAPVLIKFKDVFDTKAVWSRTKESAEKLAPKLGCEALGGETELDSLMARQDIDAFVVALPLDVQPALVLRLLKAGKHVLSEKPIAPTVELAQQLVAEYQAIPEQQRQWSVAENFRYEPGIETVAEKIRTNEIGDILLLSLVVKNPFRHDNPYLNTAWRKEPSWYGGLFVDAFIHAAAAIRTMIPGELRQVSAVTSHRADHLPGPDTMAGHVQWENGVQGTITASYASDTFHYAFEVTGRQGTIVLQRSTKQPGYDLIVTKGMGKDTAVTTEFFKFQGLDKEFLAFAAACRKQGDDKNTPQQALQDLKLVQALLESGKQGGAVVKVQT</sequence>
<proteinExistence type="inferred from homology"/>
<protein>
    <submittedName>
        <fullName evidence="4">Uncharacterized oxidoreductase</fullName>
    </submittedName>
</protein>
<feature type="domain" description="GFO/IDH/MocA-like oxidoreductase" evidence="3">
    <location>
        <begin position="143"/>
        <end position="266"/>
    </location>
</feature>
<dbReference type="Pfam" id="PF22725">
    <property type="entry name" value="GFO_IDH_MocA_C3"/>
    <property type="match status" value="1"/>
</dbReference>
<dbReference type="Proteomes" id="UP001153069">
    <property type="component" value="Unassembled WGS sequence"/>
</dbReference>
<dbReference type="GO" id="GO:0016491">
    <property type="term" value="F:oxidoreductase activity"/>
    <property type="evidence" value="ECO:0007669"/>
    <property type="project" value="TreeGrafter"/>
</dbReference>
<dbReference type="AlphaFoldDB" id="A0A9N8D7D2"/>
<keyword evidence="5" id="KW-1185">Reference proteome</keyword>
<dbReference type="SUPFAM" id="SSF55347">
    <property type="entry name" value="Glyceraldehyde-3-phosphate dehydrogenase-like, C-terminal domain"/>
    <property type="match status" value="1"/>
</dbReference>
<dbReference type="SUPFAM" id="SSF51735">
    <property type="entry name" value="NAD(P)-binding Rossmann-fold domains"/>
    <property type="match status" value="1"/>
</dbReference>
<dbReference type="GO" id="GO:0006740">
    <property type="term" value="P:NADPH regeneration"/>
    <property type="evidence" value="ECO:0007669"/>
    <property type="project" value="TreeGrafter"/>
</dbReference>
<reference evidence="4" key="1">
    <citation type="submission" date="2020-06" db="EMBL/GenBank/DDBJ databases">
        <authorList>
            <consortium name="Plant Systems Biology data submission"/>
        </authorList>
    </citation>
    <scope>NUCLEOTIDE SEQUENCE</scope>
    <source>
        <strain evidence="4">D6</strain>
    </source>
</reference>
<dbReference type="InterPro" id="IPR000683">
    <property type="entry name" value="Gfo/Idh/MocA-like_OxRdtase_N"/>
</dbReference>
<dbReference type="PANTHER" id="PTHR42840:SF5">
    <property type="entry name" value="NAD(P)-BINDING ROSSMANN-FOLD SUPERFAMILY PROTEIN"/>
    <property type="match status" value="1"/>
</dbReference>
<evidence type="ECO:0000313" key="4">
    <source>
        <dbReference type="EMBL" id="CAB9496536.1"/>
    </source>
</evidence>
<comment type="similarity">
    <text evidence="1">Belongs to the Gfo/Idh/MocA family.</text>
</comment>
<dbReference type="GO" id="GO:0000166">
    <property type="term" value="F:nucleotide binding"/>
    <property type="evidence" value="ECO:0007669"/>
    <property type="project" value="InterPro"/>
</dbReference>
<dbReference type="Pfam" id="PF01408">
    <property type="entry name" value="GFO_IDH_MocA"/>
    <property type="match status" value="1"/>
</dbReference>
<feature type="domain" description="Gfo/Idh/MocA-like oxidoreductase N-terminal" evidence="2">
    <location>
        <begin position="8"/>
        <end position="119"/>
    </location>
</feature>
<dbReference type="InterPro" id="IPR036291">
    <property type="entry name" value="NAD(P)-bd_dom_sf"/>
</dbReference>
<evidence type="ECO:0000259" key="2">
    <source>
        <dbReference type="Pfam" id="PF01408"/>
    </source>
</evidence>
<gene>
    <name evidence="4" type="ORF">SEMRO_6_G005070.1</name>
</gene>
<accession>A0A9N8D7D2</accession>
<comment type="caution">
    <text evidence="4">The sequence shown here is derived from an EMBL/GenBank/DDBJ whole genome shotgun (WGS) entry which is preliminary data.</text>
</comment>
<dbReference type="OrthoDB" id="2129491at2759"/>
<name>A0A9N8D7D2_9STRA</name>
<organism evidence="4 5">
    <name type="scientific">Seminavis robusta</name>
    <dbReference type="NCBI Taxonomy" id="568900"/>
    <lineage>
        <taxon>Eukaryota</taxon>
        <taxon>Sar</taxon>
        <taxon>Stramenopiles</taxon>
        <taxon>Ochrophyta</taxon>
        <taxon>Bacillariophyta</taxon>
        <taxon>Bacillariophyceae</taxon>
        <taxon>Bacillariophycidae</taxon>
        <taxon>Naviculales</taxon>
        <taxon>Naviculaceae</taxon>
        <taxon>Seminavis</taxon>
    </lineage>
</organism>
<evidence type="ECO:0000256" key="1">
    <source>
        <dbReference type="ARBA" id="ARBA00010928"/>
    </source>
</evidence>
<dbReference type="Gene3D" id="3.30.360.10">
    <property type="entry name" value="Dihydrodipicolinate Reductase, domain 2"/>
    <property type="match status" value="1"/>
</dbReference>
<evidence type="ECO:0000259" key="3">
    <source>
        <dbReference type="Pfam" id="PF22725"/>
    </source>
</evidence>
<dbReference type="EMBL" id="CAICTM010000006">
    <property type="protein sequence ID" value="CAB9496536.1"/>
    <property type="molecule type" value="Genomic_DNA"/>
</dbReference>
<dbReference type="Gene3D" id="3.40.50.720">
    <property type="entry name" value="NAD(P)-binding Rossmann-like Domain"/>
    <property type="match status" value="1"/>
</dbReference>
<evidence type="ECO:0000313" key="5">
    <source>
        <dbReference type="Proteomes" id="UP001153069"/>
    </source>
</evidence>
<dbReference type="GO" id="GO:0005737">
    <property type="term" value="C:cytoplasm"/>
    <property type="evidence" value="ECO:0007669"/>
    <property type="project" value="TreeGrafter"/>
</dbReference>